<sequence length="36" mass="3894">MSPLEIFAIHQAAGFLALGVIVGLSYLVFHAILPRK</sequence>
<reference evidence="3" key="1">
    <citation type="submission" date="2016-11" db="EMBL/GenBank/DDBJ databases">
        <authorList>
            <person name="Varghese N."/>
            <person name="Submissions S."/>
        </authorList>
    </citation>
    <scope>NUCLEOTIDE SEQUENCE [LARGE SCALE GENOMIC DNA]</scope>
    <source>
        <strain evidence="3">USBA-503</strain>
    </source>
</reference>
<dbReference type="STRING" id="1830138.SAMN05443507_11578"/>
<evidence type="ECO:0000256" key="1">
    <source>
        <dbReference type="SAM" id="Phobius"/>
    </source>
</evidence>
<protein>
    <submittedName>
        <fullName evidence="2">Uncharacterized protein</fullName>
    </submittedName>
</protein>
<organism evidence="2 3">
    <name type="scientific">Alicyclobacillus tolerans</name>
    <dbReference type="NCBI Taxonomy" id="90970"/>
    <lineage>
        <taxon>Bacteria</taxon>
        <taxon>Bacillati</taxon>
        <taxon>Bacillota</taxon>
        <taxon>Bacilli</taxon>
        <taxon>Bacillales</taxon>
        <taxon>Alicyclobacillaceae</taxon>
        <taxon>Alicyclobacillus</taxon>
    </lineage>
</organism>
<dbReference type="AlphaFoldDB" id="A0A1M6T5J9"/>
<evidence type="ECO:0000313" key="3">
    <source>
        <dbReference type="Proteomes" id="UP000184016"/>
    </source>
</evidence>
<proteinExistence type="predicted"/>
<feature type="transmembrane region" description="Helical" evidence="1">
    <location>
        <begin position="12"/>
        <end position="33"/>
    </location>
</feature>
<keyword evidence="3" id="KW-1185">Reference proteome</keyword>
<keyword evidence="1" id="KW-0472">Membrane</keyword>
<dbReference type="Proteomes" id="UP000184016">
    <property type="component" value="Unassembled WGS sequence"/>
</dbReference>
<gene>
    <name evidence="2" type="ORF">SAMN05443507_11578</name>
</gene>
<dbReference type="EMBL" id="FRAF01000015">
    <property type="protein sequence ID" value="SHK52237.1"/>
    <property type="molecule type" value="Genomic_DNA"/>
</dbReference>
<keyword evidence="1" id="KW-1133">Transmembrane helix</keyword>
<evidence type="ECO:0000313" key="2">
    <source>
        <dbReference type="EMBL" id="SHK52237.1"/>
    </source>
</evidence>
<keyword evidence="1" id="KW-0812">Transmembrane</keyword>
<accession>A0A1M6T5J9</accession>
<name>A0A1M6T5J9_9BACL</name>